<dbReference type="KEGG" id="ppi:YSA_05013"/>
<gene>
    <name evidence="1" type="ORF">YSA_05013</name>
</gene>
<accession>I3UVF6</accession>
<protein>
    <submittedName>
        <fullName evidence="1">Uncharacterized protein</fullName>
    </submittedName>
</protein>
<dbReference type="EMBL" id="CP003588">
    <property type="protein sequence ID" value="AFK69477.1"/>
    <property type="molecule type" value="Genomic_DNA"/>
</dbReference>
<reference evidence="1 2" key="1">
    <citation type="journal article" date="2012" name="J. Bacteriol.">
        <title>Complete Genome Sequence of the Naphthalene-Degrading Pseudomonas putida Strain ND6.</title>
        <authorList>
            <person name="Li S."/>
            <person name="Zhao H."/>
            <person name="Li Y."/>
            <person name="Niu S."/>
            <person name="Cai B."/>
        </authorList>
    </citation>
    <scope>NUCLEOTIDE SEQUENCE [LARGE SCALE GENOMIC DNA]</scope>
    <source>
        <strain evidence="1 2">ND6</strain>
    </source>
</reference>
<dbReference type="AlphaFoldDB" id="I3UVF6"/>
<evidence type="ECO:0000313" key="1">
    <source>
        <dbReference type="EMBL" id="AFK69477.1"/>
    </source>
</evidence>
<sequence length="75" mass="8501">MGISAQFPPFFAQNVTKAFSGPHCHRCLHYLEAGPASDFRGLIKDDRQAILSLGLRSQDRMRMPSHWLSLRKCSI</sequence>
<name>I3UVF6_PSEPU</name>
<proteinExistence type="predicted"/>
<evidence type="ECO:0000313" key="2">
    <source>
        <dbReference type="Proteomes" id="UP000005268"/>
    </source>
</evidence>
<organism evidence="1 2">
    <name type="scientific">Pseudomonas putida ND6</name>
    <dbReference type="NCBI Taxonomy" id="231023"/>
    <lineage>
        <taxon>Bacteria</taxon>
        <taxon>Pseudomonadati</taxon>
        <taxon>Pseudomonadota</taxon>
        <taxon>Gammaproteobacteria</taxon>
        <taxon>Pseudomonadales</taxon>
        <taxon>Pseudomonadaceae</taxon>
        <taxon>Pseudomonas</taxon>
    </lineage>
</organism>
<dbReference type="HOGENOM" id="CLU_2668311_0_0_6"/>
<dbReference type="Proteomes" id="UP000005268">
    <property type="component" value="Chromosome"/>
</dbReference>